<feature type="transmembrane region" description="Helical" evidence="1">
    <location>
        <begin position="94"/>
        <end position="113"/>
    </location>
</feature>
<feature type="transmembrane region" description="Helical" evidence="1">
    <location>
        <begin position="171"/>
        <end position="197"/>
    </location>
</feature>
<keyword evidence="1" id="KW-1133">Transmembrane helix</keyword>
<reference evidence="2" key="1">
    <citation type="submission" date="2020-02" db="EMBL/GenBank/DDBJ databases">
        <authorList>
            <person name="Meier V. D."/>
        </authorList>
    </citation>
    <scope>NUCLEOTIDE SEQUENCE</scope>
    <source>
        <strain evidence="2">AVDCRST_MAG43</strain>
    </source>
</reference>
<dbReference type="AlphaFoldDB" id="A0A6J4U727"/>
<keyword evidence="1" id="KW-0812">Transmembrane</keyword>
<name>A0A6J4U727_9BACT</name>
<dbReference type="EMBL" id="CADCWI010000008">
    <property type="protein sequence ID" value="CAA9540821.1"/>
    <property type="molecule type" value="Genomic_DNA"/>
</dbReference>
<feature type="transmembrane region" description="Helical" evidence="1">
    <location>
        <begin position="60"/>
        <end position="82"/>
    </location>
</feature>
<protein>
    <submittedName>
        <fullName evidence="2">Uncharacterized protein</fullName>
    </submittedName>
</protein>
<keyword evidence="1" id="KW-0472">Membrane</keyword>
<evidence type="ECO:0000256" key="1">
    <source>
        <dbReference type="SAM" id="Phobius"/>
    </source>
</evidence>
<evidence type="ECO:0000313" key="2">
    <source>
        <dbReference type="EMBL" id="CAA9540821.1"/>
    </source>
</evidence>
<accession>A0A6J4U727</accession>
<sequence length="242" mass="26063">MTFVLLSLLAAPAKEGSMQDSVTGSEPSRQPPVPDAVRVQILATEHWSLLATRSMAWNELFVRTSMFITVLSATVVALALVAQATDFGSNFRMFALLVLPVTLVLGIGTYIRLGDAMTEDVWLVMGMNRLRHAYLDLAPDLEPYFLTGHHDDLAGIMQTRGPRPQMGPSRILAATPTIVAIIDAVLVGVTLALLVGLLNDHPAIAIAAGVVSAIATAVLLVGLIPRREITRFSQSLKPRFQS</sequence>
<gene>
    <name evidence="2" type="ORF">AVDCRST_MAG43-112</name>
</gene>
<feature type="transmembrane region" description="Helical" evidence="1">
    <location>
        <begin position="204"/>
        <end position="224"/>
    </location>
</feature>
<organism evidence="2">
    <name type="scientific">uncultured Thermomicrobiales bacterium</name>
    <dbReference type="NCBI Taxonomy" id="1645740"/>
    <lineage>
        <taxon>Bacteria</taxon>
        <taxon>Pseudomonadati</taxon>
        <taxon>Thermomicrobiota</taxon>
        <taxon>Thermomicrobia</taxon>
        <taxon>Thermomicrobiales</taxon>
        <taxon>environmental samples</taxon>
    </lineage>
</organism>
<proteinExistence type="predicted"/>